<dbReference type="Gene3D" id="1.20.120.310">
    <property type="entry name" value="ERV/ALR sulfhydryl oxidase domain"/>
    <property type="match status" value="1"/>
</dbReference>
<comment type="catalytic activity">
    <reaction evidence="8">
        <text>2 R'C(R)SH + O2 = R'C(R)S-S(R)CR' + H2O2</text>
        <dbReference type="Rhea" id="RHEA:17357"/>
        <dbReference type="ChEBI" id="CHEBI:15379"/>
        <dbReference type="ChEBI" id="CHEBI:16240"/>
        <dbReference type="ChEBI" id="CHEBI:16520"/>
        <dbReference type="ChEBI" id="CHEBI:17412"/>
        <dbReference type="EC" id="1.8.3.2"/>
    </reaction>
</comment>
<dbReference type="GO" id="GO:0003756">
    <property type="term" value="F:protein disulfide isomerase activity"/>
    <property type="evidence" value="ECO:0007669"/>
    <property type="project" value="TreeGrafter"/>
</dbReference>
<feature type="domain" description="Thioredoxin" evidence="12">
    <location>
        <begin position="46"/>
        <end position="168"/>
    </location>
</feature>
<evidence type="ECO:0000256" key="2">
    <source>
        <dbReference type="ARBA" id="ARBA00022630"/>
    </source>
</evidence>
<dbReference type="GO" id="GO:0016971">
    <property type="term" value="F:flavin-dependent sulfhydryl oxidase activity"/>
    <property type="evidence" value="ECO:0007669"/>
    <property type="project" value="InterPro"/>
</dbReference>
<organism evidence="13 14">
    <name type="scientific">Seminavis robusta</name>
    <dbReference type="NCBI Taxonomy" id="568900"/>
    <lineage>
        <taxon>Eukaryota</taxon>
        <taxon>Sar</taxon>
        <taxon>Stramenopiles</taxon>
        <taxon>Ochrophyta</taxon>
        <taxon>Bacillariophyta</taxon>
        <taxon>Bacillariophyceae</taxon>
        <taxon>Bacillariophycidae</taxon>
        <taxon>Naviculales</taxon>
        <taxon>Naviculaceae</taxon>
        <taxon>Seminavis</taxon>
    </lineage>
</organism>
<dbReference type="GO" id="GO:0006457">
    <property type="term" value="P:protein folding"/>
    <property type="evidence" value="ECO:0007669"/>
    <property type="project" value="TreeGrafter"/>
</dbReference>
<name>A0A9N8HR49_9STRA</name>
<dbReference type="EC" id="1.8.3.2" evidence="8"/>
<dbReference type="InterPro" id="IPR017905">
    <property type="entry name" value="ERV/ALR_sulphydryl_oxidase"/>
</dbReference>
<dbReference type="InterPro" id="IPR036774">
    <property type="entry name" value="ERV/ALR_sulphydryl_oxid_sf"/>
</dbReference>
<dbReference type="Pfam" id="PF04777">
    <property type="entry name" value="Evr1_Alr"/>
    <property type="match status" value="1"/>
</dbReference>
<evidence type="ECO:0000256" key="8">
    <source>
        <dbReference type="RuleBase" id="RU371123"/>
    </source>
</evidence>
<dbReference type="AlphaFoldDB" id="A0A9N8HR49"/>
<feature type="chain" id="PRO_5040206287" description="Sulfhydryl oxidase" evidence="10">
    <location>
        <begin position="25"/>
        <end position="580"/>
    </location>
</feature>
<evidence type="ECO:0000259" key="11">
    <source>
        <dbReference type="PROSITE" id="PS51324"/>
    </source>
</evidence>
<evidence type="ECO:0000256" key="4">
    <source>
        <dbReference type="ARBA" id="ARBA00022827"/>
    </source>
</evidence>
<dbReference type="PROSITE" id="PS51352">
    <property type="entry name" value="THIOREDOXIN_2"/>
    <property type="match status" value="1"/>
</dbReference>
<dbReference type="OrthoDB" id="59470at2759"/>
<feature type="compositionally biased region" description="Acidic residues" evidence="9">
    <location>
        <begin position="519"/>
        <end position="530"/>
    </location>
</feature>
<dbReference type="Pfam" id="PF00085">
    <property type="entry name" value="Thioredoxin"/>
    <property type="match status" value="1"/>
</dbReference>
<evidence type="ECO:0000256" key="7">
    <source>
        <dbReference type="ARBA" id="ARBA00023180"/>
    </source>
</evidence>
<dbReference type="InterPro" id="IPR039798">
    <property type="entry name" value="Sulfhydryl_oxidase"/>
</dbReference>
<keyword evidence="3 10" id="KW-0732">Signal</keyword>
<keyword evidence="7" id="KW-0325">Glycoprotein</keyword>
<dbReference type="PANTHER" id="PTHR22897:SF8">
    <property type="entry name" value="SULFHYDRYL OXIDASE"/>
    <property type="match status" value="1"/>
</dbReference>
<evidence type="ECO:0000313" key="14">
    <source>
        <dbReference type="Proteomes" id="UP001153069"/>
    </source>
</evidence>
<feature type="region of interest" description="Disordered" evidence="9">
    <location>
        <begin position="163"/>
        <end position="222"/>
    </location>
</feature>
<keyword evidence="6" id="KW-1015">Disulfide bond</keyword>
<feature type="compositionally biased region" description="Low complexity" evidence="9">
    <location>
        <begin position="167"/>
        <end position="178"/>
    </location>
</feature>
<comment type="caution">
    <text evidence="13">The sequence shown here is derived from an EMBL/GenBank/DDBJ whole genome shotgun (WGS) entry which is preliminary data.</text>
</comment>
<dbReference type="InterPro" id="IPR013766">
    <property type="entry name" value="Thioredoxin_domain"/>
</dbReference>
<dbReference type="Gene3D" id="3.40.30.10">
    <property type="entry name" value="Glutaredoxin"/>
    <property type="match status" value="1"/>
</dbReference>
<evidence type="ECO:0000256" key="6">
    <source>
        <dbReference type="ARBA" id="ARBA00023157"/>
    </source>
</evidence>
<keyword evidence="5 8" id="KW-0560">Oxidoreductase</keyword>
<proteinExistence type="predicted"/>
<dbReference type="GO" id="GO:0000139">
    <property type="term" value="C:Golgi membrane"/>
    <property type="evidence" value="ECO:0007669"/>
    <property type="project" value="TreeGrafter"/>
</dbReference>
<evidence type="ECO:0000256" key="10">
    <source>
        <dbReference type="SAM" id="SignalP"/>
    </source>
</evidence>
<dbReference type="EMBL" id="CAICTM010001273">
    <property type="protein sequence ID" value="CAB9522177.1"/>
    <property type="molecule type" value="Genomic_DNA"/>
</dbReference>
<feature type="compositionally biased region" description="Low complexity" evidence="9">
    <location>
        <begin position="197"/>
        <end position="211"/>
    </location>
</feature>
<protein>
    <recommendedName>
        <fullName evidence="8">Sulfhydryl oxidase</fullName>
        <ecNumber evidence="8">1.8.3.2</ecNumber>
    </recommendedName>
</protein>
<dbReference type="Proteomes" id="UP001153069">
    <property type="component" value="Unassembled WGS sequence"/>
</dbReference>
<sequence>MTIRWHRIIVFVLSVLLGSSTCMAAKAKSHYLYKNAGGGDNPSVIDLYIDPNDEEAMEPDFLYQEKFPHHRVVEFYSPLCPHCVKFAPNYIEFARKNRMTAGVQVDFYAVSCTAHKDICRDQGIKGYPSLKIFPKGTSRTGIKMNPYQLNVVNLHKALGVTAVDQASPTTSDTSTTKTEPQEKQSTQATDKEPVKQESVSSSETLITVSSSNNQKPPFLPRQPTELFTDAYMSFHTAMKTAVFMEAGGKISPNKKKVLGRWIKLMHQVLPPWRIHNLLEGLLGQSRQKFSEQAFMQVLDQYPPPENAEYSIACQLHESPYTCGLWTLFHIMTVGVVEFNTAAADPTGRFDVQDVSQLLRDFVQHFLLCDECTQHFTQEYDACSYDRCTRLKKNSGEQAEQQQLDDWKELALWLLETHNGVNLRLALERITAPLFTSAAQQSVMWPQVTDCPTCWLEAGGSETAKMYNKTMMWDYIRLTYWTEDYIAVATREELSRLGVKPQTLQEVVAASASSTSSAATDDDTSESESDFPDSASVMDNVSVLSKEVRYSAMVVTALVVLVWNKRRVRWLLTQRDSRWTL</sequence>
<keyword evidence="4 8" id="KW-0274">FAD</keyword>
<reference evidence="13" key="1">
    <citation type="submission" date="2020-06" db="EMBL/GenBank/DDBJ databases">
        <authorList>
            <consortium name="Plant Systems Biology data submission"/>
        </authorList>
    </citation>
    <scope>NUCLEOTIDE SEQUENCE</scope>
    <source>
        <strain evidence="13">D6</strain>
    </source>
</reference>
<dbReference type="SUPFAM" id="SSF52833">
    <property type="entry name" value="Thioredoxin-like"/>
    <property type="match status" value="1"/>
</dbReference>
<feature type="region of interest" description="Disordered" evidence="9">
    <location>
        <begin position="513"/>
        <end position="533"/>
    </location>
</feature>
<evidence type="ECO:0000256" key="3">
    <source>
        <dbReference type="ARBA" id="ARBA00022729"/>
    </source>
</evidence>
<dbReference type="InterPro" id="IPR036249">
    <property type="entry name" value="Thioredoxin-like_sf"/>
</dbReference>
<feature type="signal peptide" evidence="10">
    <location>
        <begin position="1"/>
        <end position="24"/>
    </location>
</feature>
<evidence type="ECO:0000256" key="9">
    <source>
        <dbReference type="SAM" id="MobiDB-lite"/>
    </source>
</evidence>
<evidence type="ECO:0000259" key="12">
    <source>
        <dbReference type="PROSITE" id="PS51352"/>
    </source>
</evidence>
<dbReference type="SUPFAM" id="SSF69000">
    <property type="entry name" value="FAD-dependent thiol oxidase"/>
    <property type="match status" value="1"/>
</dbReference>
<keyword evidence="14" id="KW-1185">Reference proteome</keyword>
<dbReference type="PROSITE" id="PS51324">
    <property type="entry name" value="ERV_ALR"/>
    <property type="match status" value="1"/>
</dbReference>
<dbReference type="CDD" id="cd02961">
    <property type="entry name" value="PDI_a_family"/>
    <property type="match status" value="1"/>
</dbReference>
<dbReference type="GO" id="GO:0005615">
    <property type="term" value="C:extracellular space"/>
    <property type="evidence" value="ECO:0007669"/>
    <property type="project" value="TreeGrafter"/>
</dbReference>
<keyword evidence="2 8" id="KW-0285">Flavoprotein</keyword>
<evidence type="ECO:0000256" key="5">
    <source>
        <dbReference type="ARBA" id="ARBA00023002"/>
    </source>
</evidence>
<feature type="domain" description="ERV/ALR sulfhydryl oxidase" evidence="11">
    <location>
        <begin position="313"/>
        <end position="438"/>
    </location>
</feature>
<dbReference type="PANTHER" id="PTHR22897">
    <property type="entry name" value="QUIESCIN Q6-RELATED SULFHYDRYL OXIDASE"/>
    <property type="match status" value="1"/>
</dbReference>
<accession>A0A9N8HR49</accession>
<evidence type="ECO:0000256" key="1">
    <source>
        <dbReference type="ARBA" id="ARBA00001974"/>
    </source>
</evidence>
<gene>
    <name evidence="13" type="ORF">SEMRO_1275_G258450.1</name>
</gene>
<evidence type="ECO:0000313" key="13">
    <source>
        <dbReference type="EMBL" id="CAB9522177.1"/>
    </source>
</evidence>
<comment type="cofactor">
    <cofactor evidence="1 8">
        <name>FAD</name>
        <dbReference type="ChEBI" id="CHEBI:57692"/>
    </cofactor>
</comment>